<name>A0ABT0BMN9_9SPHN</name>
<dbReference type="Proteomes" id="UP001202281">
    <property type="component" value="Unassembled WGS sequence"/>
</dbReference>
<evidence type="ECO:0000313" key="2">
    <source>
        <dbReference type="Proteomes" id="UP001202281"/>
    </source>
</evidence>
<organism evidence="1 2">
    <name type="scientific">Novosphingobium beihaiensis</name>
    <dbReference type="NCBI Taxonomy" id="2930389"/>
    <lineage>
        <taxon>Bacteria</taxon>
        <taxon>Pseudomonadati</taxon>
        <taxon>Pseudomonadota</taxon>
        <taxon>Alphaproteobacteria</taxon>
        <taxon>Sphingomonadales</taxon>
        <taxon>Sphingomonadaceae</taxon>
        <taxon>Novosphingobium</taxon>
    </lineage>
</organism>
<accession>A0ABT0BMN9</accession>
<reference evidence="1 2" key="1">
    <citation type="submission" date="2022-04" db="EMBL/GenBank/DDBJ databases">
        <title>Identification of a novel bacterium isolated from mangrove sediments.</title>
        <authorList>
            <person name="Pan X."/>
        </authorList>
    </citation>
    <scope>NUCLEOTIDE SEQUENCE [LARGE SCALE GENOMIC DNA]</scope>
    <source>
        <strain evidence="1 2">B2638</strain>
    </source>
</reference>
<protein>
    <submittedName>
        <fullName evidence="1">Uncharacterized protein</fullName>
    </submittedName>
</protein>
<comment type="caution">
    <text evidence="1">The sequence shown here is derived from an EMBL/GenBank/DDBJ whole genome shotgun (WGS) entry which is preliminary data.</text>
</comment>
<dbReference type="RefSeq" id="WP_243918525.1">
    <property type="nucleotide sequence ID" value="NZ_JALHLG010000005.1"/>
</dbReference>
<gene>
    <name evidence="1" type="ORF">MTR66_05385</name>
</gene>
<dbReference type="EMBL" id="JALHLG010000005">
    <property type="protein sequence ID" value="MCJ2186248.1"/>
    <property type="molecule type" value="Genomic_DNA"/>
</dbReference>
<proteinExistence type="predicted"/>
<evidence type="ECO:0000313" key="1">
    <source>
        <dbReference type="EMBL" id="MCJ2186248.1"/>
    </source>
</evidence>
<keyword evidence="2" id="KW-1185">Reference proteome</keyword>
<sequence>MTQTPKDTIDDCFALRASSSGSGSPVLSIDLGKYLHFMEPFDYTEEQAHECMAIIYQLMQTAADCGLGIEVAPTACGSIEEIAAGAVSGQCDVVKCQPHNIQSVFENATQEG</sequence>